<evidence type="ECO:0000256" key="5">
    <source>
        <dbReference type="PIRSR" id="PIRSR601613-1"/>
    </source>
</evidence>
<dbReference type="AlphaFoldDB" id="A0A9P8VQH5"/>
<proteinExistence type="inferred from homology"/>
<evidence type="ECO:0000259" key="7">
    <source>
        <dbReference type="Pfam" id="PF01593"/>
    </source>
</evidence>
<name>A0A9P8VQH5_9HYPO</name>
<feature type="binding site" evidence="5">
    <location>
        <position position="417"/>
    </location>
    <ligand>
        <name>FAD</name>
        <dbReference type="ChEBI" id="CHEBI:57692"/>
    </ligand>
</feature>
<gene>
    <name evidence="8" type="ORF">B0T10DRAFT_533417</name>
</gene>
<protein>
    <recommendedName>
        <fullName evidence="6">Amine oxidase</fullName>
        <ecNumber evidence="6">1.4.3.-</ecNumber>
    </recommendedName>
</protein>
<organism evidence="8 9">
    <name type="scientific">Thelonectria olida</name>
    <dbReference type="NCBI Taxonomy" id="1576542"/>
    <lineage>
        <taxon>Eukaryota</taxon>
        <taxon>Fungi</taxon>
        <taxon>Dikarya</taxon>
        <taxon>Ascomycota</taxon>
        <taxon>Pezizomycotina</taxon>
        <taxon>Sordariomycetes</taxon>
        <taxon>Hypocreomycetidae</taxon>
        <taxon>Hypocreales</taxon>
        <taxon>Nectriaceae</taxon>
        <taxon>Thelonectria</taxon>
    </lineage>
</organism>
<comment type="catalytic activity">
    <reaction evidence="4">
        <text>a secondary aliphatic amine + O2 + H2O = a primary amine + an aldehyde + H2O2</text>
        <dbReference type="Rhea" id="RHEA:26414"/>
        <dbReference type="ChEBI" id="CHEBI:15377"/>
        <dbReference type="ChEBI" id="CHEBI:15379"/>
        <dbReference type="ChEBI" id="CHEBI:16240"/>
        <dbReference type="ChEBI" id="CHEBI:17478"/>
        <dbReference type="ChEBI" id="CHEBI:58855"/>
        <dbReference type="ChEBI" id="CHEBI:65296"/>
        <dbReference type="EC" id="1.4.3.4"/>
    </reaction>
</comment>
<keyword evidence="3 6" id="KW-0560">Oxidoreductase</keyword>
<dbReference type="InterPro" id="IPR036188">
    <property type="entry name" value="FAD/NAD-bd_sf"/>
</dbReference>
<comment type="cofactor">
    <cofactor evidence="1 6">
        <name>FAD</name>
        <dbReference type="ChEBI" id="CHEBI:57692"/>
    </cofactor>
</comment>
<dbReference type="EMBL" id="JAGPYM010000050">
    <property type="protein sequence ID" value="KAH6871808.1"/>
    <property type="molecule type" value="Genomic_DNA"/>
</dbReference>
<feature type="binding site" evidence="5">
    <location>
        <begin position="37"/>
        <end position="38"/>
    </location>
    <ligand>
        <name>FAD</name>
        <dbReference type="ChEBI" id="CHEBI:57692"/>
    </ligand>
</feature>
<evidence type="ECO:0000256" key="6">
    <source>
        <dbReference type="RuleBase" id="RU362067"/>
    </source>
</evidence>
<comment type="caution">
    <text evidence="8">The sequence shown here is derived from an EMBL/GenBank/DDBJ whole genome shotgun (WGS) entry which is preliminary data.</text>
</comment>
<keyword evidence="6" id="KW-0285">Flavoprotein</keyword>
<reference evidence="8 9" key="1">
    <citation type="journal article" date="2021" name="Nat. Commun.">
        <title>Genetic determinants of endophytism in the Arabidopsis root mycobiome.</title>
        <authorList>
            <person name="Mesny F."/>
            <person name="Miyauchi S."/>
            <person name="Thiergart T."/>
            <person name="Pickel B."/>
            <person name="Atanasova L."/>
            <person name="Karlsson M."/>
            <person name="Huettel B."/>
            <person name="Barry K.W."/>
            <person name="Haridas S."/>
            <person name="Chen C."/>
            <person name="Bauer D."/>
            <person name="Andreopoulos W."/>
            <person name="Pangilinan J."/>
            <person name="LaButti K."/>
            <person name="Riley R."/>
            <person name="Lipzen A."/>
            <person name="Clum A."/>
            <person name="Drula E."/>
            <person name="Henrissat B."/>
            <person name="Kohler A."/>
            <person name="Grigoriev I.V."/>
            <person name="Martin F.M."/>
            <person name="Hacquard S."/>
        </authorList>
    </citation>
    <scope>NUCLEOTIDE SEQUENCE [LARGE SCALE GENOMIC DNA]</scope>
    <source>
        <strain evidence="8 9">MPI-CAGE-CH-0241</strain>
    </source>
</reference>
<evidence type="ECO:0000256" key="1">
    <source>
        <dbReference type="ARBA" id="ARBA00001974"/>
    </source>
</evidence>
<dbReference type="PANTHER" id="PTHR43563">
    <property type="entry name" value="AMINE OXIDASE"/>
    <property type="match status" value="1"/>
</dbReference>
<keyword evidence="9" id="KW-1185">Reference proteome</keyword>
<dbReference type="EC" id="1.4.3.-" evidence="6"/>
<feature type="domain" description="Amine oxidase" evidence="7">
    <location>
        <begin position="17"/>
        <end position="441"/>
    </location>
</feature>
<evidence type="ECO:0000256" key="3">
    <source>
        <dbReference type="ARBA" id="ARBA00023002"/>
    </source>
</evidence>
<feature type="binding site" evidence="5">
    <location>
        <position position="18"/>
    </location>
    <ligand>
        <name>FAD</name>
        <dbReference type="ChEBI" id="CHEBI:57692"/>
    </ligand>
</feature>
<dbReference type="SUPFAM" id="SSF54373">
    <property type="entry name" value="FAD-linked reductases, C-terminal domain"/>
    <property type="match status" value="1"/>
</dbReference>
<dbReference type="GO" id="GO:0097621">
    <property type="term" value="F:monoamine oxidase activity"/>
    <property type="evidence" value="ECO:0007669"/>
    <property type="project" value="UniProtKB-EC"/>
</dbReference>
<evidence type="ECO:0000313" key="8">
    <source>
        <dbReference type="EMBL" id="KAH6871808.1"/>
    </source>
</evidence>
<dbReference type="Pfam" id="PF01593">
    <property type="entry name" value="Amino_oxidase"/>
    <property type="match status" value="1"/>
</dbReference>
<dbReference type="InterPro" id="IPR001613">
    <property type="entry name" value="Flavin_amine_oxidase"/>
</dbReference>
<dbReference type="Gene3D" id="3.90.660.10">
    <property type="match status" value="1"/>
</dbReference>
<dbReference type="PRINTS" id="PR00757">
    <property type="entry name" value="AMINEOXDASEF"/>
</dbReference>
<dbReference type="InterPro" id="IPR002937">
    <property type="entry name" value="Amino_oxidase"/>
</dbReference>
<sequence length="446" mass="48344">MVAISQAVEVLIVGAGLSGLRAATDIHEAGLSYVVLEAMDRVGGKTLSVPSSSNNSAPLDLGAAWINNSTQSEIFALSKKFGFDLIVQRTEGNSLFQTAEGDASDDQLAEVQQLIDIINKYVERSDLETPHLGPDAEELDALTALEFVKENLGTDVTELAITGFVRAILGVEADELSALYLVDYIKSGTGLANLAADTADGNQQFSINLAKQLKRKSVKLSTAVTKITQTDDGCIVETNKGTRYSAKKVIISVPTSFYSSIEFVPELPDAKKELGETTKLGYWSKTILVFEEPWWRAANLSGAFLSVNGPIIFTRDTSVEEDDQYSITTIQIGQPGRDWSELDAEDRRQAVLEQFRTAFGTVVNDIPEPINIIEKEWSKDPWALGAPSPVMVPGIMTKDAGKSIRDPVGNLHFIGTETSHVWKGYLEGAVRSGVRGANEVITALED</sequence>
<evidence type="ECO:0000313" key="9">
    <source>
        <dbReference type="Proteomes" id="UP000777438"/>
    </source>
</evidence>
<dbReference type="Gene3D" id="1.10.405.10">
    <property type="entry name" value="Guanine Nucleotide Dissociation Inhibitor, domain 1"/>
    <property type="match status" value="1"/>
</dbReference>
<evidence type="ECO:0000256" key="4">
    <source>
        <dbReference type="ARBA" id="ARBA00048448"/>
    </source>
</evidence>
<dbReference type="Proteomes" id="UP000777438">
    <property type="component" value="Unassembled WGS sequence"/>
</dbReference>
<dbReference type="SUPFAM" id="SSF51905">
    <property type="entry name" value="FAD/NAD(P)-binding domain"/>
    <property type="match status" value="1"/>
</dbReference>
<comment type="similarity">
    <text evidence="2 6">Belongs to the flavin monoamine oxidase family.</text>
</comment>
<keyword evidence="6" id="KW-0274">FAD</keyword>
<dbReference type="InterPro" id="IPR050703">
    <property type="entry name" value="Flavin_MAO"/>
</dbReference>
<feature type="binding site" evidence="5">
    <location>
        <position position="224"/>
    </location>
    <ligand>
        <name>FAD</name>
        <dbReference type="ChEBI" id="CHEBI:57692"/>
    </ligand>
</feature>
<evidence type="ECO:0000256" key="2">
    <source>
        <dbReference type="ARBA" id="ARBA00005995"/>
    </source>
</evidence>
<accession>A0A9P8VQH5</accession>
<dbReference type="OrthoDB" id="5046242at2759"/>
<dbReference type="Gene3D" id="3.50.50.60">
    <property type="entry name" value="FAD/NAD(P)-binding domain"/>
    <property type="match status" value="1"/>
</dbReference>
<dbReference type="PANTHER" id="PTHR43563:SF14">
    <property type="entry name" value="AMINE OXIDASE"/>
    <property type="match status" value="1"/>
</dbReference>